<dbReference type="Proteomes" id="UP000717328">
    <property type="component" value="Unassembled WGS sequence"/>
</dbReference>
<feature type="compositionally biased region" description="Acidic residues" evidence="1">
    <location>
        <begin position="65"/>
        <end position="96"/>
    </location>
</feature>
<feature type="region of interest" description="Disordered" evidence="1">
    <location>
        <begin position="216"/>
        <end position="242"/>
    </location>
</feature>
<organism evidence="3 4">
    <name type="scientific">Sphagnurus paluster</name>
    <dbReference type="NCBI Taxonomy" id="117069"/>
    <lineage>
        <taxon>Eukaryota</taxon>
        <taxon>Fungi</taxon>
        <taxon>Dikarya</taxon>
        <taxon>Basidiomycota</taxon>
        <taxon>Agaricomycotina</taxon>
        <taxon>Agaricomycetes</taxon>
        <taxon>Agaricomycetidae</taxon>
        <taxon>Agaricales</taxon>
        <taxon>Tricholomatineae</taxon>
        <taxon>Lyophyllaceae</taxon>
        <taxon>Sphagnurus</taxon>
    </lineage>
</organism>
<evidence type="ECO:0000313" key="4">
    <source>
        <dbReference type="Proteomes" id="UP000717328"/>
    </source>
</evidence>
<sequence>MVRGTGKFKQKRGGGRNFRFVRLLQPQTRSEVSLHSKVMTLDADGTAVGHGTIYNRRGPRNNGSDNDDSDSEEDDSEEGSEEEGSEGSEEESDEDAGPTTASGAGVKGKAPAAQEQELSRTERRDLKRKQAAEKAKAREGGADEDDDLINPNHVEKKLNISDLGAPRELSRREREQKEKADAKERYWKLHAQGKTQEAKSDLSRLAKIRAEREAAQAKRKAEADAKATEIEQKRQAQLSKRG</sequence>
<feature type="compositionally biased region" description="Basic residues" evidence="1">
    <location>
        <begin position="1"/>
        <end position="14"/>
    </location>
</feature>
<dbReference type="PANTHER" id="PTHR22055">
    <property type="entry name" value="28 KDA HEAT- AND ACID-STABLE PHOSPHOPROTEIN PDGF-ASSOCIATED PROTEIN"/>
    <property type="match status" value="1"/>
</dbReference>
<accession>A0A9P7KIK4</accession>
<name>A0A9P7KIK4_9AGAR</name>
<feature type="compositionally biased region" description="Basic and acidic residues" evidence="1">
    <location>
        <begin position="117"/>
        <end position="141"/>
    </location>
</feature>
<evidence type="ECO:0000259" key="2">
    <source>
        <dbReference type="Pfam" id="PF10252"/>
    </source>
</evidence>
<dbReference type="AlphaFoldDB" id="A0A9P7KIK4"/>
<dbReference type="InterPro" id="IPR019380">
    <property type="entry name" value="Casein_kinase_sb_PP28"/>
</dbReference>
<evidence type="ECO:0000256" key="1">
    <source>
        <dbReference type="SAM" id="MobiDB-lite"/>
    </source>
</evidence>
<evidence type="ECO:0000313" key="3">
    <source>
        <dbReference type="EMBL" id="KAG5653936.1"/>
    </source>
</evidence>
<dbReference type="EMBL" id="JABCKI010000027">
    <property type="protein sequence ID" value="KAG5653936.1"/>
    <property type="molecule type" value="Genomic_DNA"/>
</dbReference>
<gene>
    <name evidence="3" type="ORF">H0H81_009293</name>
</gene>
<feature type="compositionally biased region" description="Basic and acidic residues" evidence="1">
    <location>
        <begin position="168"/>
        <end position="184"/>
    </location>
</feature>
<reference evidence="3" key="1">
    <citation type="submission" date="2021-02" db="EMBL/GenBank/DDBJ databases">
        <authorList>
            <person name="Nieuwenhuis M."/>
            <person name="Van De Peppel L.J.J."/>
        </authorList>
    </citation>
    <scope>NUCLEOTIDE SEQUENCE</scope>
    <source>
        <strain evidence="3">D49</strain>
    </source>
</reference>
<dbReference type="OrthoDB" id="21120at2759"/>
<feature type="domain" description="Casein kinase substrate phosphoprotein PP28" evidence="2">
    <location>
        <begin position="150"/>
        <end position="224"/>
    </location>
</feature>
<dbReference type="Pfam" id="PF10252">
    <property type="entry name" value="PP28"/>
    <property type="match status" value="1"/>
</dbReference>
<keyword evidence="4" id="KW-1185">Reference proteome</keyword>
<reference evidence="3" key="2">
    <citation type="submission" date="2021-10" db="EMBL/GenBank/DDBJ databases">
        <title>Phylogenomics reveals ancestral predisposition of the termite-cultivated fungus Termitomyces towards a domesticated lifestyle.</title>
        <authorList>
            <person name="Auxier B."/>
            <person name="Grum-Grzhimaylo A."/>
            <person name="Cardenas M.E."/>
            <person name="Lodge J.D."/>
            <person name="Laessoe T."/>
            <person name="Pedersen O."/>
            <person name="Smith M.E."/>
            <person name="Kuyper T.W."/>
            <person name="Franco-Molano E.A."/>
            <person name="Baroni T.J."/>
            <person name="Aanen D.K."/>
        </authorList>
    </citation>
    <scope>NUCLEOTIDE SEQUENCE</scope>
    <source>
        <strain evidence="3">D49</strain>
    </source>
</reference>
<dbReference type="InterPro" id="IPR039876">
    <property type="entry name" value="HAP28"/>
</dbReference>
<protein>
    <recommendedName>
        <fullName evidence="2">Casein kinase substrate phosphoprotein PP28 domain-containing protein</fullName>
    </recommendedName>
</protein>
<feature type="region of interest" description="Disordered" evidence="1">
    <location>
        <begin position="1"/>
        <end position="184"/>
    </location>
</feature>
<proteinExistence type="predicted"/>
<comment type="caution">
    <text evidence="3">The sequence shown here is derived from an EMBL/GenBank/DDBJ whole genome shotgun (WGS) entry which is preliminary data.</text>
</comment>
<feature type="compositionally biased region" description="Basic and acidic residues" evidence="1">
    <location>
        <begin position="216"/>
        <end position="234"/>
    </location>
</feature>